<dbReference type="PANTHER" id="PTHR24173">
    <property type="entry name" value="ANKYRIN REPEAT CONTAINING"/>
    <property type="match status" value="1"/>
</dbReference>
<dbReference type="Proteomes" id="UP000324611">
    <property type="component" value="Unassembled WGS sequence"/>
</dbReference>
<dbReference type="RefSeq" id="WP_149838652.1">
    <property type="nucleotide sequence ID" value="NZ_VUOC01000002.1"/>
</dbReference>
<keyword evidence="5" id="KW-1185">Reference proteome</keyword>
<gene>
    <name evidence="4" type="ORF">F0L74_14970</name>
</gene>
<evidence type="ECO:0000313" key="5">
    <source>
        <dbReference type="Proteomes" id="UP000324611"/>
    </source>
</evidence>
<sequence length="290" mass="31040">MEAIEITDPLFREAVTAIDTGNVTALENLLAQHPELVTRRLDKPEQGYFQRPFLLWFIADNPIRNGRVPSNITDITQVLIAAIQKHAPDTLSMQLTEALGLVVTGSSTRGSGVQIALIDQLIAAGATPNGVLSALAHNNTAAAQQLLERGVPLTLPAAVGLQLTDSVNQLLPTASKEDRQLALVLAAFYGNATFLSLLISPDIDINATPDTATGFHRHATALHQAVSAACPECVQLLLAAGADTGIKDHIYRGTPLDWAEHLLTADDYPADAKERLAQIAGYLRNKYSTC</sequence>
<dbReference type="EMBL" id="VUOC01000002">
    <property type="protein sequence ID" value="KAA2243777.1"/>
    <property type="molecule type" value="Genomic_DNA"/>
</dbReference>
<dbReference type="Pfam" id="PF12796">
    <property type="entry name" value="Ank_2"/>
    <property type="match status" value="1"/>
</dbReference>
<organism evidence="4 5">
    <name type="scientific">Chitinophaga agrisoli</name>
    <dbReference type="NCBI Taxonomy" id="2607653"/>
    <lineage>
        <taxon>Bacteria</taxon>
        <taxon>Pseudomonadati</taxon>
        <taxon>Bacteroidota</taxon>
        <taxon>Chitinophagia</taxon>
        <taxon>Chitinophagales</taxon>
        <taxon>Chitinophagaceae</taxon>
        <taxon>Chitinophaga</taxon>
    </lineage>
</organism>
<proteinExistence type="predicted"/>
<dbReference type="PANTHER" id="PTHR24173:SF74">
    <property type="entry name" value="ANKYRIN REPEAT DOMAIN-CONTAINING PROTEIN 16"/>
    <property type="match status" value="1"/>
</dbReference>
<accession>A0A5B2W050</accession>
<dbReference type="Gene3D" id="1.25.40.20">
    <property type="entry name" value="Ankyrin repeat-containing domain"/>
    <property type="match status" value="1"/>
</dbReference>
<dbReference type="InterPro" id="IPR036770">
    <property type="entry name" value="Ankyrin_rpt-contain_sf"/>
</dbReference>
<comment type="caution">
    <text evidence="4">The sequence shown here is derived from an EMBL/GenBank/DDBJ whole genome shotgun (WGS) entry which is preliminary data.</text>
</comment>
<feature type="repeat" description="ANK" evidence="3">
    <location>
        <begin position="217"/>
        <end position="249"/>
    </location>
</feature>
<evidence type="ECO:0000256" key="1">
    <source>
        <dbReference type="ARBA" id="ARBA00022737"/>
    </source>
</evidence>
<dbReference type="PROSITE" id="PS50297">
    <property type="entry name" value="ANK_REP_REGION"/>
    <property type="match status" value="1"/>
</dbReference>
<reference evidence="4 5" key="1">
    <citation type="submission" date="2019-09" db="EMBL/GenBank/DDBJ databases">
        <title>Chitinophaga ginsengihumi sp. nov., isolated from soil of ginseng rhizosphere.</title>
        <authorList>
            <person name="Lee J."/>
        </authorList>
    </citation>
    <scope>NUCLEOTIDE SEQUENCE [LARGE SCALE GENOMIC DNA]</scope>
    <source>
        <strain evidence="4 5">BN140078</strain>
    </source>
</reference>
<protein>
    <submittedName>
        <fullName evidence="4">Ankyrin repeat domain-containing protein</fullName>
    </submittedName>
</protein>
<name>A0A5B2W050_9BACT</name>
<dbReference type="PROSITE" id="PS50088">
    <property type="entry name" value="ANK_REPEAT"/>
    <property type="match status" value="1"/>
</dbReference>
<evidence type="ECO:0000256" key="2">
    <source>
        <dbReference type="ARBA" id="ARBA00023043"/>
    </source>
</evidence>
<evidence type="ECO:0000313" key="4">
    <source>
        <dbReference type="EMBL" id="KAA2243777.1"/>
    </source>
</evidence>
<keyword evidence="2 3" id="KW-0040">ANK repeat</keyword>
<dbReference type="InterPro" id="IPR002110">
    <property type="entry name" value="Ankyrin_rpt"/>
</dbReference>
<dbReference type="SUPFAM" id="SSF48403">
    <property type="entry name" value="Ankyrin repeat"/>
    <property type="match status" value="1"/>
</dbReference>
<reference evidence="4 5" key="2">
    <citation type="submission" date="2019-09" db="EMBL/GenBank/DDBJ databases">
        <authorList>
            <person name="Jin C."/>
        </authorList>
    </citation>
    <scope>NUCLEOTIDE SEQUENCE [LARGE SCALE GENOMIC DNA]</scope>
    <source>
        <strain evidence="4 5">BN140078</strain>
    </source>
</reference>
<keyword evidence="1" id="KW-0677">Repeat</keyword>
<dbReference type="AlphaFoldDB" id="A0A5B2W050"/>
<evidence type="ECO:0000256" key="3">
    <source>
        <dbReference type="PROSITE-ProRule" id="PRU00023"/>
    </source>
</evidence>
<dbReference type="SMART" id="SM00248">
    <property type="entry name" value="ANK"/>
    <property type="match status" value="2"/>
</dbReference>